<dbReference type="PANTHER" id="PTHR45266">
    <property type="entry name" value="OXALOACETATE DECARBOXYLASE ALPHA CHAIN"/>
    <property type="match status" value="1"/>
</dbReference>
<evidence type="ECO:0000313" key="12">
    <source>
        <dbReference type="Proteomes" id="UP001612928"/>
    </source>
</evidence>
<dbReference type="Pfam" id="PF00364">
    <property type="entry name" value="Biotin_lipoyl"/>
    <property type="match status" value="1"/>
</dbReference>
<evidence type="ECO:0000256" key="9">
    <source>
        <dbReference type="SAM" id="MobiDB-lite"/>
    </source>
</evidence>
<comment type="pathway">
    <text evidence="1 8">Lipid metabolism; fatty acid biosynthesis.</text>
</comment>
<dbReference type="RefSeq" id="WP_397021527.1">
    <property type="nucleotide sequence ID" value="NZ_JBITMB010000004.1"/>
</dbReference>
<keyword evidence="7 8" id="KW-0092">Biotin</keyword>
<dbReference type="GO" id="GO:0003989">
    <property type="term" value="F:acetyl-CoA carboxylase activity"/>
    <property type="evidence" value="ECO:0007669"/>
    <property type="project" value="UniProtKB-EC"/>
</dbReference>
<keyword evidence="12" id="KW-1185">Reference proteome</keyword>
<reference evidence="11 12" key="1">
    <citation type="submission" date="2024-10" db="EMBL/GenBank/DDBJ databases">
        <title>The Natural Products Discovery Center: Release of the First 8490 Sequenced Strains for Exploring Actinobacteria Biosynthetic Diversity.</title>
        <authorList>
            <person name="Kalkreuter E."/>
            <person name="Kautsar S.A."/>
            <person name="Yang D."/>
            <person name="Bader C.D."/>
            <person name="Teijaro C.N."/>
            <person name="Fluegel L."/>
            <person name="Davis C.M."/>
            <person name="Simpson J.R."/>
            <person name="Lauterbach L."/>
            <person name="Steele A.D."/>
            <person name="Gui C."/>
            <person name="Meng S."/>
            <person name="Li G."/>
            <person name="Viehrig K."/>
            <person name="Ye F."/>
            <person name="Su P."/>
            <person name="Kiefer A.F."/>
            <person name="Nichols A."/>
            <person name="Cepeda A.J."/>
            <person name="Yan W."/>
            <person name="Fan B."/>
            <person name="Jiang Y."/>
            <person name="Adhikari A."/>
            <person name="Zheng C.-J."/>
            <person name="Schuster L."/>
            <person name="Cowan T.M."/>
            <person name="Smanski M.J."/>
            <person name="Chevrette M.G."/>
            <person name="De Carvalho L.P.S."/>
            <person name="Shen B."/>
        </authorList>
    </citation>
    <scope>NUCLEOTIDE SEQUENCE [LARGE SCALE GENOMIC DNA]</scope>
    <source>
        <strain evidence="11 12">NPDC049503</strain>
    </source>
</reference>
<dbReference type="PRINTS" id="PR01071">
    <property type="entry name" value="ACOABIOTINCC"/>
</dbReference>
<accession>A0ABW8A4B9</accession>
<comment type="caution">
    <text evidence="11">The sequence shown here is derived from an EMBL/GenBank/DDBJ whole genome shotgun (WGS) entry which is preliminary data.</text>
</comment>
<dbReference type="InterPro" id="IPR011053">
    <property type="entry name" value="Single_hybrid_motif"/>
</dbReference>
<evidence type="ECO:0000259" key="10">
    <source>
        <dbReference type="PROSITE" id="PS50968"/>
    </source>
</evidence>
<name>A0ABW8A4B9_9ACTN</name>
<dbReference type="InterPro" id="IPR001249">
    <property type="entry name" value="AcCoA_biotinCC"/>
</dbReference>
<dbReference type="EMBL" id="JBITMB010000004">
    <property type="protein sequence ID" value="MFI7441599.1"/>
    <property type="molecule type" value="Genomic_DNA"/>
</dbReference>
<evidence type="ECO:0000256" key="8">
    <source>
        <dbReference type="RuleBase" id="RU364072"/>
    </source>
</evidence>
<evidence type="ECO:0000313" key="11">
    <source>
        <dbReference type="EMBL" id="MFI7441599.1"/>
    </source>
</evidence>
<keyword evidence="5 8" id="KW-0443">Lipid metabolism</keyword>
<dbReference type="NCBIfam" id="TIGR00531">
    <property type="entry name" value="BCCP"/>
    <property type="match status" value="1"/>
</dbReference>
<evidence type="ECO:0000256" key="7">
    <source>
        <dbReference type="ARBA" id="ARBA00023267"/>
    </source>
</evidence>
<evidence type="ECO:0000256" key="6">
    <source>
        <dbReference type="ARBA" id="ARBA00023160"/>
    </source>
</evidence>
<organism evidence="11 12">
    <name type="scientific">Nonomuraea indica</name>
    <dbReference type="NCBI Taxonomy" id="1581193"/>
    <lineage>
        <taxon>Bacteria</taxon>
        <taxon>Bacillati</taxon>
        <taxon>Actinomycetota</taxon>
        <taxon>Actinomycetes</taxon>
        <taxon>Streptosporangiales</taxon>
        <taxon>Streptosporangiaceae</taxon>
        <taxon>Nonomuraea</taxon>
    </lineage>
</organism>
<evidence type="ECO:0000256" key="1">
    <source>
        <dbReference type="ARBA" id="ARBA00005194"/>
    </source>
</evidence>
<dbReference type="InterPro" id="IPR050709">
    <property type="entry name" value="Biotin_Carboxyl_Carrier/Decarb"/>
</dbReference>
<dbReference type="Gene3D" id="2.40.50.100">
    <property type="match status" value="1"/>
</dbReference>
<keyword evidence="11" id="KW-0436">Ligase</keyword>
<dbReference type="PROSITE" id="PS50968">
    <property type="entry name" value="BIOTINYL_LIPOYL"/>
    <property type="match status" value="1"/>
</dbReference>
<keyword evidence="4 8" id="KW-0276">Fatty acid metabolism</keyword>
<keyword evidence="3 8" id="KW-0444">Lipid biosynthesis</keyword>
<keyword evidence="6 8" id="KW-0275">Fatty acid biosynthesis</keyword>
<dbReference type="PANTHER" id="PTHR45266:SF3">
    <property type="entry name" value="OXALOACETATE DECARBOXYLASE ALPHA CHAIN"/>
    <property type="match status" value="1"/>
</dbReference>
<dbReference type="SUPFAM" id="SSF51230">
    <property type="entry name" value="Single hybrid motif"/>
    <property type="match status" value="1"/>
</dbReference>
<dbReference type="InterPro" id="IPR001882">
    <property type="entry name" value="Biotin_BS"/>
</dbReference>
<proteinExistence type="predicted"/>
<feature type="region of interest" description="Disordered" evidence="9">
    <location>
        <begin position="52"/>
        <end position="89"/>
    </location>
</feature>
<comment type="function">
    <text evidence="8">This protein is a component of the acetyl coenzyme A carboxylase complex; first, biotin carboxylase catalyzes the carboxylation of the carrier protein and then the transcarboxylase transfers the carboxyl group to form malonyl-CoA.</text>
</comment>
<feature type="domain" description="Lipoyl-binding" evidence="10">
    <location>
        <begin position="91"/>
        <end position="167"/>
    </location>
</feature>
<dbReference type="Proteomes" id="UP001612928">
    <property type="component" value="Unassembled WGS sequence"/>
</dbReference>
<dbReference type="InterPro" id="IPR000089">
    <property type="entry name" value="Biotin_lipoyl"/>
</dbReference>
<feature type="compositionally biased region" description="Low complexity" evidence="9">
    <location>
        <begin position="52"/>
        <end position="62"/>
    </location>
</feature>
<protein>
    <recommendedName>
        <fullName evidence="2 8">Biotin carboxyl carrier protein of acetyl-CoA carboxylase</fullName>
    </recommendedName>
</protein>
<evidence type="ECO:0000256" key="2">
    <source>
        <dbReference type="ARBA" id="ARBA00017562"/>
    </source>
</evidence>
<sequence length="172" mass="17299">MDDVTGAASHALLGELCRRAVELVNAGGAGMRRVRLQSGDAVVELEWPEPAAEAAPAGAHPGPARPPAAPGRTVDAAVPAGPEDAAGAGTAHEVGAPVVGTFYRAPEPGAPPFVAVGDVVEKGQQVGIVEAMKLMNPVEADRAGRVLAVVVPDGTHVEYGQTLLTLDPGEAP</sequence>
<evidence type="ECO:0000256" key="5">
    <source>
        <dbReference type="ARBA" id="ARBA00023098"/>
    </source>
</evidence>
<gene>
    <name evidence="11" type="primary">accB</name>
    <name evidence="11" type="ORF">ACIBP5_16710</name>
</gene>
<evidence type="ECO:0000256" key="3">
    <source>
        <dbReference type="ARBA" id="ARBA00022516"/>
    </source>
</evidence>
<dbReference type="CDD" id="cd06850">
    <property type="entry name" value="biotinyl_domain"/>
    <property type="match status" value="1"/>
</dbReference>
<dbReference type="PROSITE" id="PS00188">
    <property type="entry name" value="BIOTIN"/>
    <property type="match status" value="1"/>
</dbReference>
<evidence type="ECO:0000256" key="4">
    <source>
        <dbReference type="ARBA" id="ARBA00022832"/>
    </source>
</evidence>